<dbReference type="InterPro" id="IPR015424">
    <property type="entry name" value="PyrdxlP-dep_Trfase"/>
</dbReference>
<sequence length="354" mass="39568">MSFNLNNLLRDNIKKLVPYSSARDEFKGEASVLLDANENAFGSPYTTNYHRYPDPLQHRVKEKIYKIKGVPTENIFLGNGSDEAIDILFRAFCRPGKDNVILVPPTYGMYEVSANINDVECRKVNLTRDFQLDIDGIEAAVDGNTKLIFVCSPNNPTGNSIRRQDIETLLVNFEGLVVVDEAYINFSKLPSFTKDLSEFPNLVVLQTLSKAWGLAALRLGMAFASKDIIAVFNKIKPPYNINQATQEIVLEALDNVTLVNTWIQEVVSEREKLAVALSSLEQVEHVTPSDANFILVKLQEPRALYNFLVSKGIIVRDRSRVELCEGCLRITVGTPEENVALLEMVAVFYGSSSL</sequence>
<dbReference type="NCBIfam" id="TIGR01141">
    <property type="entry name" value="hisC"/>
    <property type="match status" value="1"/>
</dbReference>
<evidence type="ECO:0000256" key="11">
    <source>
        <dbReference type="ARBA" id="ARBA00047481"/>
    </source>
</evidence>
<protein>
    <recommendedName>
        <fullName evidence="12">Histidinol-phosphate aminotransferase</fullName>
        <ecNumber evidence="12">2.6.1.9</ecNumber>
    </recommendedName>
    <alternativeName>
        <fullName evidence="12">Imidazole acetol-phosphate transaminase</fullName>
    </alternativeName>
</protein>
<feature type="modified residue" description="N6-(pyridoxal phosphate)lysine" evidence="12">
    <location>
        <position position="210"/>
    </location>
</feature>
<comment type="pathway">
    <text evidence="3">Lipid metabolism.</text>
</comment>
<dbReference type="Proteomes" id="UP000198785">
    <property type="component" value="Unassembled WGS sequence"/>
</dbReference>
<reference evidence="14 15" key="1">
    <citation type="submission" date="2016-10" db="EMBL/GenBank/DDBJ databases">
        <authorList>
            <person name="de Groot N.N."/>
        </authorList>
    </citation>
    <scope>NUCLEOTIDE SEQUENCE [LARGE SCALE GENOMIC DNA]</scope>
    <source>
        <strain evidence="14 15">DSM 22789</strain>
    </source>
</reference>
<evidence type="ECO:0000256" key="4">
    <source>
        <dbReference type="ARBA" id="ARBA00007970"/>
    </source>
</evidence>
<comment type="similarity">
    <text evidence="4 12">Belongs to the class-II pyridoxal-phosphate-dependent aminotransferase family. Histidinol-phosphate aminotransferase subfamily.</text>
</comment>
<comment type="cofactor">
    <cofactor evidence="1 12">
        <name>pyridoxal 5'-phosphate</name>
        <dbReference type="ChEBI" id="CHEBI:597326"/>
    </cofactor>
</comment>
<dbReference type="PANTHER" id="PTHR42885">
    <property type="entry name" value="HISTIDINOL-PHOSPHATE AMINOTRANSFERASE-RELATED"/>
    <property type="match status" value="1"/>
</dbReference>
<name>A0A1I6VY22_9SPHI</name>
<evidence type="ECO:0000256" key="8">
    <source>
        <dbReference type="ARBA" id="ARBA00022679"/>
    </source>
</evidence>
<evidence type="ECO:0000256" key="12">
    <source>
        <dbReference type="HAMAP-Rule" id="MF_01023"/>
    </source>
</evidence>
<evidence type="ECO:0000256" key="10">
    <source>
        <dbReference type="ARBA" id="ARBA00023102"/>
    </source>
</evidence>
<dbReference type="RefSeq" id="WP_170852699.1">
    <property type="nucleotide sequence ID" value="NZ_FOZZ01000019.1"/>
</dbReference>
<dbReference type="EC" id="2.6.1.9" evidence="12"/>
<dbReference type="InterPro" id="IPR001917">
    <property type="entry name" value="Aminotrans_II_pyridoxalP_BS"/>
</dbReference>
<dbReference type="Gene3D" id="3.90.1150.10">
    <property type="entry name" value="Aspartate Aminotransferase, domain 1"/>
    <property type="match status" value="1"/>
</dbReference>
<dbReference type="AlphaFoldDB" id="A0A1I6VY22"/>
<evidence type="ECO:0000256" key="3">
    <source>
        <dbReference type="ARBA" id="ARBA00005189"/>
    </source>
</evidence>
<dbReference type="GO" id="GO:0030170">
    <property type="term" value="F:pyridoxal phosphate binding"/>
    <property type="evidence" value="ECO:0007669"/>
    <property type="project" value="InterPro"/>
</dbReference>
<accession>A0A1I6VY22</accession>
<dbReference type="SUPFAM" id="SSF53383">
    <property type="entry name" value="PLP-dependent transferases"/>
    <property type="match status" value="1"/>
</dbReference>
<evidence type="ECO:0000259" key="13">
    <source>
        <dbReference type="Pfam" id="PF00155"/>
    </source>
</evidence>
<dbReference type="PANTHER" id="PTHR42885:SF2">
    <property type="entry name" value="HISTIDINOL-PHOSPHATE AMINOTRANSFERASE"/>
    <property type="match status" value="1"/>
</dbReference>
<evidence type="ECO:0000313" key="15">
    <source>
        <dbReference type="Proteomes" id="UP000198785"/>
    </source>
</evidence>
<dbReference type="InterPro" id="IPR015421">
    <property type="entry name" value="PyrdxlP-dep_Trfase_major"/>
</dbReference>
<evidence type="ECO:0000256" key="9">
    <source>
        <dbReference type="ARBA" id="ARBA00022898"/>
    </source>
</evidence>
<evidence type="ECO:0000313" key="14">
    <source>
        <dbReference type="EMBL" id="SFT18451.1"/>
    </source>
</evidence>
<dbReference type="GO" id="GO:0000105">
    <property type="term" value="P:L-histidine biosynthetic process"/>
    <property type="evidence" value="ECO:0007669"/>
    <property type="project" value="UniProtKB-UniRule"/>
</dbReference>
<keyword evidence="8 12" id="KW-0808">Transferase</keyword>
<proteinExistence type="inferred from homology"/>
<dbReference type="HAMAP" id="MF_01023">
    <property type="entry name" value="HisC_aminotrans_2"/>
    <property type="match status" value="1"/>
</dbReference>
<keyword evidence="9 12" id="KW-0663">Pyridoxal phosphate</keyword>
<keyword evidence="10 12" id="KW-0368">Histidine biosynthesis</keyword>
<evidence type="ECO:0000256" key="1">
    <source>
        <dbReference type="ARBA" id="ARBA00001933"/>
    </source>
</evidence>
<evidence type="ECO:0000256" key="6">
    <source>
        <dbReference type="ARBA" id="ARBA00022576"/>
    </source>
</evidence>
<gene>
    <name evidence="12" type="primary">hisC</name>
    <name evidence="14" type="ORF">SAMN05660206_11933</name>
</gene>
<dbReference type="EMBL" id="FOZZ01000019">
    <property type="protein sequence ID" value="SFT18451.1"/>
    <property type="molecule type" value="Genomic_DNA"/>
</dbReference>
<evidence type="ECO:0000256" key="2">
    <source>
        <dbReference type="ARBA" id="ARBA00005011"/>
    </source>
</evidence>
<comment type="catalytic activity">
    <reaction evidence="11 12">
        <text>L-histidinol phosphate + 2-oxoglutarate = 3-(imidazol-4-yl)-2-oxopropyl phosphate + L-glutamate</text>
        <dbReference type="Rhea" id="RHEA:23744"/>
        <dbReference type="ChEBI" id="CHEBI:16810"/>
        <dbReference type="ChEBI" id="CHEBI:29985"/>
        <dbReference type="ChEBI" id="CHEBI:57766"/>
        <dbReference type="ChEBI" id="CHEBI:57980"/>
        <dbReference type="EC" id="2.6.1.9"/>
    </reaction>
</comment>
<dbReference type="UniPathway" id="UPA00031">
    <property type="reaction ID" value="UER00012"/>
</dbReference>
<dbReference type="InterPro" id="IPR005861">
    <property type="entry name" value="HisP_aminotrans"/>
</dbReference>
<dbReference type="InterPro" id="IPR015422">
    <property type="entry name" value="PyrdxlP-dep_Trfase_small"/>
</dbReference>
<keyword evidence="15" id="KW-1185">Reference proteome</keyword>
<dbReference type="Pfam" id="PF00155">
    <property type="entry name" value="Aminotran_1_2"/>
    <property type="match status" value="1"/>
</dbReference>
<comment type="pathway">
    <text evidence="2 12">Amino-acid biosynthesis; L-histidine biosynthesis; L-histidine from 5-phospho-alpha-D-ribose 1-diphosphate: step 7/9.</text>
</comment>
<keyword evidence="6 12" id="KW-0032">Aminotransferase</keyword>
<keyword evidence="7 12" id="KW-0028">Amino-acid biosynthesis</keyword>
<evidence type="ECO:0000256" key="5">
    <source>
        <dbReference type="ARBA" id="ARBA00011738"/>
    </source>
</evidence>
<organism evidence="14 15">
    <name type="scientific">Sphingobacterium wenxiniae</name>
    <dbReference type="NCBI Taxonomy" id="683125"/>
    <lineage>
        <taxon>Bacteria</taxon>
        <taxon>Pseudomonadati</taxon>
        <taxon>Bacteroidota</taxon>
        <taxon>Sphingobacteriia</taxon>
        <taxon>Sphingobacteriales</taxon>
        <taxon>Sphingobacteriaceae</taxon>
        <taxon>Sphingobacterium</taxon>
    </lineage>
</organism>
<dbReference type="PROSITE" id="PS00599">
    <property type="entry name" value="AA_TRANSFER_CLASS_2"/>
    <property type="match status" value="1"/>
</dbReference>
<dbReference type="Gene3D" id="3.40.640.10">
    <property type="entry name" value="Type I PLP-dependent aspartate aminotransferase-like (Major domain)"/>
    <property type="match status" value="1"/>
</dbReference>
<dbReference type="InterPro" id="IPR004839">
    <property type="entry name" value="Aminotransferase_I/II_large"/>
</dbReference>
<dbReference type="CDD" id="cd00609">
    <property type="entry name" value="AAT_like"/>
    <property type="match status" value="1"/>
</dbReference>
<dbReference type="STRING" id="683125.SAMN05660206_11933"/>
<feature type="domain" description="Aminotransferase class I/classII large" evidence="13">
    <location>
        <begin position="47"/>
        <end position="342"/>
    </location>
</feature>
<comment type="subunit">
    <text evidence="5 12">Homodimer.</text>
</comment>
<evidence type="ECO:0000256" key="7">
    <source>
        <dbReference type="ARBA" id="ARBA00022605"/>
    </source>
</evidence>
<dbReference type="GO" id="GO:0004400">
    <property type="term" value="F:histidinol-phosphate transaminase activity"/>
    <property type="evidence" value="ECO:0007669"/>
    <property type="project" value="UniProtKB-UniRule"/>
</dbReference>